<dbReference type="InterPro" id="IPR050097">
    <property type="entry name" value="Ferredoxin-NADP_redctase_2"/>
</dbReference>
<feature type="domain" description="FAD/NAD(P)-binding" evidence="4">
    <location>
        <begin position="162"/>
        <end position="301"/>
    </location>
</feature>
<dbReference type="GO" id="GO:0016491">
    <property type="term" value="F:oxidoreductase activity"/>
    <property type="evidence" value="ECO:0007669"/>
    <property type="project" value="UniProtKB-KW"/>
</dbReference>
<dbReference type="SUPFAM" id="SSF51905">
    <property type="entry name" value="FAD/NAD(P)-binding domain"/>
    <property type="match status" value="1"/>
</dbReference>
<dbReference type="Gene3D" id="3.50.50.60">
    <property type="entry name" value="FAD/NAD(P)-binding domain"/>
    <property type="match status" value="2"/>
</dbReference>
<comment type="similarity">
    <text evidence="1">Belongs to the class-II pyridine nucleotide-disulfide oxidoreductase family.</text>
</comment>
<proteinExistence type="inferred from homology"/>
<dbReference type="PRINTS" id="PR00469">
    <property type="entry name" value="PNDRDTASEII"/>
</dbReference>
<dbReference type="Pfam" id="PF07992">
    <property type="entry name" value="Pyr_redox_2"/>
    <property type="match status" value="1"/>
</dbReference>
<accession>A0A2N9EFJ1</accession>
<keyword evidence="3" id="KW-0560">Oxidoreductase</keyword>
<dbReference type="AlphaFoldDB" id="A0A2N9EFJ1"/>
<keyword evidence="2" id="KW-0285">Flavoprotein</keyword>
<name>A0A2N9EFJ1_FAGSY</name>
<evidence type="ECO:0000313" key="5">
    <source>
        <dbReference type="EMBL" id="SPC73503.1"/>
    </source>
</evidence>
<evidence type="ECO:0000256" key="2">
    <source>
        <dbReference type="ARBA" id="ARBA00022630"/>
    </source>
</evidence>
<protein>
    <recommendedName>
        <fullName evidence="4">FAD/NAD(P)-binding domain-containing protein</fullName>
    </recommendedName>
</protein>
<reference evidence="5" key="1">
    <citation type="submission" date="2018-02" db="EMBL/GenBank/DDBJ databases">
        <authorList>
            <person name="Cohen D.B."/>
            <person name="Kent A.D."/>
        </authorList>
    </citation>
    <scope>NUCLEOTIDE SEQUENCE</scope>
</reference>
<gene>
    <name evidence="5" type="ORF">FSB_LOCUS1385</name>
</gene>
<evidence type="ECO:0000256" key="1">
    <source>
        <dbReference type="ARBA" id="ARBA00009333"/>
    </source>
</evidence>
<dbReference type="EMBL" id="OIVN01000060">
    <property type="protein sequence ID" value="SPC73503.1"/>
    <property type="molecule type" value="Genomic_DNA"/>
</dbReference>
<dbReference type="GO" id="GO:0097237">
    <property type="term" value="P:cellular response to toxic substance"/>
    <property type="evidence" value="ECO:0007669"/>
    <property type="project" value="UniProtKB-ARBA"/>
</dbReference>
<dbReference type="InterPro" id="IPR023753">
    <property type="entry name" value="FAD/NAD-binding_dom"/>
</dbReference>
<evidence type="ECO:0000256" key="3">
    <source>
        <dbReference type="ARBA" id="ARBA00023002"/>
    </source>
</evidence>
<dbReference type="PANTHER" id="PTHR48105">
    <property type="entry name" value="THIOREDOXIN REDUCTASE 1-RELATED-RELATED"/>
    <property type="match status" value="1"/>
</dbReference>
<organism evidence="5">
    <name type="scientific">Fagus sylvatica</name>
    <name type="common">Beechnut</name>
    <dbReference type="NCBI Taxonomy" id="28930"/>
    <lineage>
        <taxon>Eukaryota</taxon>
        <taxon>Viridiplantae</taxon>
        <taxon>Streptophyta</taxon>
        <taxon>Embryophyta</taxon>
        <taxon>Tracheophyta</taxon>
        <taxon>Spermatophyta</taxon>
        <taxon>Magnoliopsida</taxon>
        <taxon>eudicotyledons</taxon>
        <taxon>Gunneridae</taxon>
        <taxon>Pentapetalae</taxon>
        <taxon>rosids</taxon>
        <taxon>fabids</taxon>
        <taxon>Fagales</taxon>
        <taxon>Fagaceae</taxon>
        <taxon>Fagus</taxon>
    </lineage>
</organism>
<sequence length="332" mass="36852">MSYCLKNKLLNLFRRGLKFVRLASTSAVVVATSTFAPRRASSSTATSSSTPAVDDLQTLKTKGWMVNGVAPGGQLTTTSEVENFPCFPNGINDIELMDRYHKQSLCFGTQILTETVNKVDFSTTPFKVFIDSKAVIVDSVIVETSVVAKQLDFPGLWRGPMRPLAVIGGGDSAMEEATFLTKYATMVYIIHRRDTFKASKIMQQRALTNPRIQVLWNSVVVGAYKDENTNNRVLGGLKVKNMVSGEVSDLKVSGLFFAIRHEPATKFLDGQLELHSDGYVVTKPGTTQTSVRGVFATRDVQDKKYTAGCYYCRHWFVNILYLSPSLFKFHLV</sequence>
<dbReference type="InterPro" id="IPR036188">
    <property type="entry name" value="FAD/NAD-bd_sf"/>
</dbReference>
<evidence type="ECO:0000259" key="4">
    <source>
        <dbReference type="Pfam" id="PF07992"/>
    </source>
</evidence>